<keyword evidence="2" id="KW-0966">Cell projection</keyword>
<feature type="coiled-coil region" evidence="1">
    <location>
        <begin position="89"/>
        <end position="119"/>
    </location>
</feature>
<protein>
    <submittedName>
        <fullName evidence="2">Flagellar biosynthesis chaperone</fullName>
    </submittedName>
</protein>
<dbReference type="Gene3D" id="1.10.287.1700">
    <property type="match status" value="1"/>
</dbReference>
<keyword evidence="2" id="KW-0282">Flagellum</keyword>
<proteinExistence type="predicted"/>
<organism evidence="2 3">
    <name type="scientific">Posidoniimonas polymericola</name>
    <dbReference type="NCBI Taxonomy" id="2528002"/>
    <lineage>
        <taxon>Bacteria</taxon>
        <taxon>Pseudomonadati</taxon>
        <taxon>Planctomycetota</taxon>
        <taxon>Planctomycetia</taxon>
        <taxon>Pirellulales</taxon>
        <taxon>Lacipirellulaceae</taxon>
        <taxon>Posidoniimonas</taxon>
    </lineage>
</organism>
<comment type="caution">
    <text evidence="2">The sequence shown here is derived from an EMBL/GenBank/DDBJ whole genome shotgun (WGS) entry which is preliminary data.</text>
</comment>
<evidence type="ECO:0000313" key="3">
    <source>
        <dbReference type="Proteomes" id="UP000318478"/>
    </source>
</evidence>
<dbReference type="RefSeq" id="WP_197527824.1">
    <property type="nucleotide sequence ID" value="NZ_SJPO01000004.1"/>
</dbReference>
<evidence type="ECO:0000256" key="1">
    <source>
        <dbReference type="SAM" id="Coils"/>
    </source>
</evidence>
<name>A0A5C5YR34_9BACT</name>
<keyword evidence="2" id="KW-0969">Cilium</keyword>
<keyword evidence="1" id="KW-0175">Coiled coil</keyword>
<reference evidence="2 3" key="1">
    <citation type="submission" date="2019-02" db="EMBL/GenBank/DDBJ databases">
        <title>Deep-cultivation of Planctomycetes and their phenomic and genomic characterization uncovers novel biology.</title>
        <authorList>
            <person name="Wiegand S."/>
            <person name="Jogler M."/>
            <person name="Boedeker C."/>
            <person name="Pinto D."/>
            <person name="Vollmers J."/>
            <person name="Rivas-Marin E."/>
            <person name="Kohn T."/>
            <person name="Peeters S.H."/>
            <person name="Heuer A."/>
            <person name="Rast P."/>
            <person name="Oberbeckmann S."/>
            <person name="Bunk B."/>
            <person name="Jeske O."/>
            <person name="Meyerdierks A."/>
            <person name="Storesund J.E."/>
            <person name="Kallscheuer N."/>
            <person name="Luecker S."/>
            <person name="Lage O.M."/>
            <person name="Pohl T."/>
            <person name="Merkel B.J."/>
            <person name="Hornburger P."/>
            <person name="Mueller R.-W."/>
            <person name="Bruemmer F."/>
            <person name="Labrenz M."/>
            <person name="Spormann A.M."/>
            <person name="Op Den Camp H."/>
            <person name="Overmann J."/>
            <person name="Amann R."/>
            <person name="Jetten M.S.M."/>
            <person name="Mascher T."/>
            <person name="Medema M.H."/>
            <person name="Devos D.P."/>
            <person name="Kaster A.-K."/>
            <person name="Ovreas L."/>
            <person name="Rohde M."/>
            <person name="Galperin M.Y."/>
            <person name="Jogler C."/>
        </authorList>
    </citation>
    <scope>NUCLEOTIDE SEQUENCE [LARGE SCALE GENOMIC DNA]</scope>
    <source>
        <strain evidence="2 3">Pla123a</strain>
    </source>
</reference>
<dbReference type="EMBL" id="SJPO01000004">
    <property type="protein sequence ID" value="TWT77220.1"/>
    <property type="molecule type" value="Genomic_DNA"/>
</dbReference>
<gene>
    <name evidence="2" type="ORF">Pla123a_18750</name>
</gene>
<dbReference type="Proteomes" id="UP000318478">
    <property type="component" value="Unassembled WGS sequence"/>
</dbReference>
<evidence type="ECO:0000313" key="2">
    <source>
        <dbReference type="EMBL" id="TWT77220.1"/>
    </source>
</evidence>
<accession>A0A5C5YR34</accession>
<dbReference type="InterPro" id="IPR053716">
    <property type="entry name" value="Flag_assembly_chemotaxis_eff"/>
</dbReference>
<keyword evidence="3" id="KW-1185">Reference proteome</keyword>
<dbReference type="AlphaFoldDB" id="A0A5C5YR34"/>
<sequence>MSAYRFRLEPVRRLREARRDELRGQLADAFRAAEVVSGERQKVLQELRVIRAREQAIARDTNLSISSMVEHQRYELVLQGQAAALAEKLKLVEDEVERRRQLVAEADREVRTLDKLEDRQRETHRVDQQRAEAKAMDATALELQAIRRAGGKRQ</sequence>